<dbReference type="EMBL" id="MU393424">
    <property type="protein sequence ID" value="KAI4870446.1"/>
    <property type="molecule type" value="Genomic_DNA"/>
</dbReference>
<organism evidence="1 2">
    <name type="scientific">Hypoxylon rubiginosum</name>
    <dbReference type="NCBI Taxonomy" id="110542"/>
    <lineage>
        <taxon>Eukaryota</taxon>
        <taxon>Fungi</taxon>
        <taxon>Dikarya</taxon>
        <taxon>Ascomycota</taxon>
        <taxon>Pezizomycotina</taxon>
        <taxon>Sordariomycetes</taxon>
        <taxon>Xylariomycetidae</taxon>
        <taxon>Xylariales</taxon>
        <taxon>Hypoxylaceae</taxon>
        <taxon>Hypoxylon</taxon>
    </lineage>
</organism>
<evidence type="ECO:0000313" key="2">
    <source>
        <dbReference type="Proteomes" id="UP001497700"/>
    </source>
</evidence>
<proteinExistence type="predicted"/>
<accession>A0ACB9ZGH2</accession>
<protein>
    <submittedName>
        <fullName evidence="1">Uncharacterized protein</fullName>
    </submittedName>
</protein>
<keyword evidence="2" id="KW-1185">Reference proteome</keyword>
<comment type="caution">
    <text evidence="1">The sequence shown here is derived from an EMBL/GenBank/DDBJ whole genome shotgun (WGS) entry which is preliminary data.</text>
</comment>
<name>A0ACB9ZGH2_9PEZI</name>
<dbReference type="Proteomes" id="UP001497700">
    <property type="component" value="Unassembled WGS sequence"/>
</dbReference>
<evidence type="ECO:0000313" key="1">
    <source>
        <dbReference type="EMBL" id="KAI4870446.1"/>
    </source>
</evidence>
<gene>
    <name evidence="1" type="ORF">F4820DRAFT_256182</name>
</gene>
<reference evidence="1 2" key="1">
    <citation type="journal article" date="2022" name="New Phytol.">
        <title>Ecological generalism drives hyperdiversity of secondary metabolite gene clusters in xylarialean endophytes.</title>
        <authorList>
            <person name="Franco M.E.E."/>
            <person name="Wisecaver J.H."/>
            <person name="Arnold A.E."/>
            <person name="Ju Y.M."/>
            <person name="Slot J.C."/>
            <person name="Ahrendt S."/>
            <person name="Moore L.P."/>
            <person name="Eastman K.E."/>
            <person name="Scott K."/>
            <person name="Konkel Z."/>
            <person name="Mondo S.J."/>
            <person name="Kuo A."/>
            <person name="Hayes R.D."/>
            <person name="Haridas S."/>
            <person name="Andreopoulos B."/>
            <person name="Riley R."/>
            <person name="LaButti K."/>
            <person name="Pangilinan J."/>
            <person name="Lipzen A."/>
            <person name="Amirebrahimi M."/>
            <person name="Yan J."/>
            <person name="Adam C."/>
            <person name="Keymanesh K."/>
            <person name="Ng V."/>
            <person name="Louie K."/>
            <person name="Northen T."/>
            <person name="Drula E."/>
            <person name="Henrissat B."/>
            <person name="Hsieh H.M."/>
            <person name="Youens-Clark K."/>
            <person name="Lutzoni F."/>
            <person name="Miadlikowska J."/>
            <person name="Eastwood D.C."/>
            <person name="Hamelin R.C."/>
            <person name="Grigoriev I.V."/>
            <person name="U'Ren J.M."/>
        </authorList>
    </citation>
    <scope>NUCLEOTIDE SEQUENCE [LARGE SCALE GENOMIC DNA]</scope>
    <source>
        <strain evidence="1 2">CBS 119005</strain>
    </source>
</reference>
<sequence>MYSSTFEETQPQLPTALPYMPTTPITRYLGLILGTQRPPLTQPTTLGSSARTDNHSDIYDFGVAPQELPTSAETSVLPGGGCGLRPSGLGPCLSAGERRHKTPGPDDYVAVHNLRSDLDAHSSQTRLQAAVTAGRDQHDRTPAPVPENKNSSLGGGPIGERRHEALVIDDYMATLLRYDVDAHFFDTKPSAAITRRAYSAGLNQSARAPAPVIKNLNTGVGGGPAGGEEHSPADTQAKWGSLRVRGPARRAGAGVQDPPLTGVGSHVMPHANTGGREVQDQPFTGAGSHLPEHNNTGGWEAQDHPLTGVGSHVVPHANTGGWEVQDQPLTGVGSQVPEHLNTGGWGVRPTYNYDFEESAGAGSESGDSRTSEPVGWVEDCWTVDDTSRPAPKPTGEEEEAPDDDDQSGSAAPKYVATPASGSGSSGRDHRRRRGPLRVHPLFMARWGDDPNWGLQGMPGFAGSS</sequence>